<dbReference type="PANTHER" id="PTHR47429">
    <property type="entry name" value="PROTEIN TWIN LOV 1"/>
    <property type="match status" value="1"/>
</dbReference>
<keyword evidence="6" id="KW-0677">Repeat</keyword>
<dbReference type="GeneID" id="37031334"/>
<proteinExistence type="predicted"/>
<feature type="compositionally biased region" description="Low complexity" evidence="15">
    <location>
        <begin position="192"/>
        <end position="204"/>
    </location>
</feature>
<evidence type="ECO:0000256" key="8">
    <source>
        <dbReference type="ARBA" id="ARBA00022833"/>
    </source>
</evidence>
<keyword evidence="13" id="KW-0804">Transcription</keyword>
<keyword evidence="7" id="KW-0863">Zinc-finger</keyword>
<dbReference type="PROSITE" id="PS50112">
    <property type="entry name" value="PAS"/>
    <property type="match status" value="2"/>
</dbReference>
<evidence type="ECO:0000313" key="18">
    <source>
        <dbReference type="Proteomes" id="UP000245884"/>
    </source>
</evidence>
<dbReference type="InterPro" id="IPR013767">
    <property type="entry name" value="PAS_fold"/>
</dbReference>
<evidence type="ECO:0000256" key="2">
    <source>
        <dbReference type="ARBA" id="ARBA00022606"/>
    </source>
</evidence>
<evidence type="ECO:0000256" key="10">
    <source>
        <dbReference type="ARBA" id="ARBA00023015"/>
    </source>
</evidence>
<protein>
    <recommendedName>
        <fullName evidence="16">PAS domain-containing protein</fullName>
    </recommendedName>
</protein>
<dbReference type="FunFam" id="3.30.450.20:FF:000092">
    <property type="entry name" value="Related to white collar 1 protein"/>
    <property type="match status" value="1"/>
</dbReference>
<feature type="compositionally biased region" description="Low complexity" evidence="15">
    <location>
        <begin position="100"/>
        <end position="109"/>
    </location>
</feature>
<dbReference type="Gene3D" id="3.30.450.20">
    <property type="entry name" value="PAS domain"/>
    <property type="match status" value="2"/>
</dbReference>
<evidence type="ECO:0000256" key="1">
    <source>
        <dbReference type="ARBA" id="ARBA00022543"/>
    </source>
</evidence>
<keyword evidence="2" id="KW-0716">Sensory transduction</keyword>
<feature type="region of interest" description="Disordered" evidence="15">
    <location>
        <begin position="828"/>
        <end position="896"/>
    </location>
</feature>
<keyword evidence="10" id="KW-0805">Transcription regulation</keyword>
<dbReference type="InterPro" id="IPR035965">
    <property type="entry name" value="PAS-like_dom_sf"/>
</dbReference>
<name>A0A316UZ24_9BASI</name>
<keyword evidence="18" id="KW-1185">Reference proteome</keyword>
<dbReference type="GO" id="GO:0006355">
    <property type="term" value="P:regulation of DNA-templated transcription"/>
    <property type="evidence" value="ECO:0007669"/>
    <property type="project" value="InterPro"/>
</dbReference>
<evidence type="ECO:0000256" key="13">
    <source>
        <dbReference type="ARBA" id="ARBA00023163"/>
    </source>
</evidence>
<keyword evidence="14" id="KW-0675">Receptor</keyword>
<dbReference type="SMART" id="SM00086">
    <property type="entry name" value="PAC"/>
    <property type="match status" value="2"/>
</dbReference>
<dbReference type="Pfam" id="PF13426">
    <property type="entry name" value="PAS_9"/>
    <property type="match status" value="1"/>
</dbReference>
<evidence type="ECO:0000256" key="12">
    <source>
        <dbReference type="ARBA" id="ARBA00023159"/>
    </source>
</evidence>
<dbReference type="CDD" id="cd00130">
    <property type="entry name" value="PAS"/>
    <property type="match status" value="2"/>
</dbReference>
<evidence type="ECO:0000256" key="6">
    <source>
        <dbReference type="ARBA" id="ARBA00022737"/>
    </source>
</evidence>
<feature type="region of interest" description="Disordered" evidence="15">
    <location>
        <begin position="78"/>
        <end position="109"/>
    </location>
</feature>
<feature type="domain" description="PAS" evidence="16">
    <location>
        <begin position="469"/>
        <end position="532"/>
    </location>
</feature>
<keyword evidence="12" id="KW-0010">Activator</keyword>
<dbReference type="GO" id="GO:0005634">
    <property type="term" value="C:nucleus"/>
    <property type="evidence" value="ECO:0007669"/>
    <property type="project" value="TreeGrafter"/>
</dbReference>
<dbReference type="NCBIfam" id="TIGR00229">
    <property type="entry name" value="sensory_box"/>
    <property type="match status" value="1"/>
</dbReference>
<evidence type="ECO:0000256" key="5">
    <source>
        <dbReference type="ARBA" id="ARBA00022723"/>
    </source>
</evidence>
<keyword evidence="8" id="KW-0862">Zinc</keyword>
<evidence type="ECO:0000313" key="17">
    <source>
        <dbReference type="EMBL" id="PWN30048.1"/>
    </source>
</evidence>
<keyword evidence="4" id="KW-0288">FMN</keyword>
<evidence type="ECO:0000256" key="4">
    <source>
        <dbReference type="ARBA" id="ARBA00022643"/>
    </source>
</evidence>
<accession>A0A316UZ24</accession>
<keyword evidence="1" id="KW-0600">Photoreceptor protein</keyword>
<dbReference type="GO" id="GO:0008270">
    <property type="term" value="F:zinc ion binding"/>
    <property type="evidence" value="ECO:0007669"/>
    <property type="project" value="UniProtKB-KW"/>
</dbReference>
<keyword evidence="11" id="KW-0238">DNA-binding</keyword>
<dbReference type="FunFam" id="3.30.450.20:FF:000064">
    <property type="entry name" value="Vivid PAS protein VVD"/>
    <property type="match status" value="1"/>
</dbReference>
<dbReference type="GO" id="GO:0003677">
    <property type="term" value="F:DNA binding"/>
    <property type="evidence" value="ECO:0007669"/>
    <property type="project" value="UniProtKB-KW"/>
</dbReference>
<dbReference type="SUPFAM" id="SSF55785">
    <property type="entry name" value="PYP-like sensor domain (PAS domain)"/>
    <property type="match status" value="2"/>
</dbReference>
<dbReference type="PANTHER" id="PTHR47429:SF7">
    <property type="entry name" value="GATA-FACTOR"/>
    <property type="match status" value="1"/>
</dbReference>
<evidence type="ECO:0000256" key="11">
    <source>
        <dbReference type="ARBA" id="ARBA00023125"/>
    </source>
</evidence>
<evidence type="ECO:0000256" key="14">
    <source>
        <dbReference type="ARBA" id="ARBA00023170"/>
    </source>
</evidence>
<evidence type="ECO:0000256" key="3">
    <source>
        <dbReference type="ARBA" id="ARBA00022630"/>
    </source>
</evidence>
<dbReference type="Proteomes" id="UP000245884">
    <property type="component" value="Unassembled WGS sequence"/>
</dbReference>
<evidence type="ECO:0000256" key="9">
    <source>
        <dbReference type="ARBA" id="ARBA00022991"/>
    </source>
</evidence>
<dbReference type="Pfam" id="PF00989">
    <property type="entry name" value="PAS"/>
    <property type="match status" value="1"/>
</dbReference>
<feature type="compositionally biased region" description="Low complexity" evidence="15">
    <location>
        <begin position="837"/>
        <end position="889"/>
    </location>
</feature>
<feature type="compositionally biased region" description="Polar residues" evidence="15">
    <location>
        <begin position="81"/>
        <end position="99"/>
    </location>
</feature>
<evidence type="ECO:0000256" key="15">
    <source>
        <dbReference type="SAM" id="MobiDB-lite"/>
    </source>
</evidence>
<feature type="region of interest" description="Disordered" evidence="15">
    <location>
        <begin position="538"/>
        <end position="561"/>
    </location>
</feature>
<reference evidence="17 18" key="1">
    <citation type="journal article" date="2018" name="Mol. Biol. Evol.">
        <title>Broad Genomic Sampling Reveals a Smut Pathogenic Ancestry of the Fungal Clade Ustilaginomycotina.</title>
        <authorList>
            <person name="Kijpornyongpan T."/>
            <person name="Mondo S.J."/>
            <person name="Barry K."/>
            <person name="Sandor L."/>
            <person name="Lee J."/>
            <person name="Lipzen A."/>
            <person name="Pangilinan J."/>
            <person name="LaButti K."/>
            <person name="Hainaut M."/>
            <person name="Henrissat B."/>
            <person name="Grigoriev I.V."/>
            <person name="Spatafora J.W."/>
            <person name="Aime M.C."/>
        </authorList>
    </citation>
    <scope>NUCLEOTIDE SEQUENCE [LARGE SCALE GENOMIC DNA]</scope>
    <source>
        <strain evidence="17 18">MCA 5214</strain>
    </source>
</reference>
<keyword evidence="3" id="KW-0285">Flavoprotein</keyword>
<dbReference type="SMART" id="SM00091">
    <property type="entry name" value="PAS"/>
    <property type="match status" value="3"/>
</dbReference>
<dbReference type="RefSeq" id="XP_025364660.1">
    <property type="nucleotide sequence ID" value="XM_025509511.1"/>
</dbReference>
<sequence length="896" mass="95014">MSFQQDFDFSAFLNSPVNADVGLPAAYPDTIGQQEQNDDLIESIMASASAASAEAVSGPDSLAPGKPAMPIAANSWHAGTHWQQSQPGHLAGTSQLDTPSSSEDSALSSDAMRYSSRIAAHHSHLLRGVLPSVPSMAGFPNSVSAASLALSGQRSSGGSVSSASVPLSQSARRAIGPSPALTLQERRRNSRRAQQTRTQQTQGTLPSSSVSGRNAKRGMTTTTGHIHGPPVGSKQQNPPRQPAAMVRQDSSFAATAAPVASDAYSSSGFDLLGALARVMLRPHPRIALGPVDLSCSFTVCDARHPEQPIVYCSDTFCKLTGYNRNEILGRNCRFLQSPDGRVHRGSERFHTDNAAVAHMKQHSQAFQESQASLINYRKNGTPFINLVTIVPIGWGDNPEPVYLVGFQVDLVEQPSAVLERAEDGSYVVNYTSGAAVTLPASTVEQIVPAAARDLDQEAAAREISWARIMLQNSHDLIHVLSLKGTFLYVSPSVERLLGWKPEEMIGKSISDFCHPSDVVPVFRELKDSTSNASINAAAKKSHRVDGNANRATKGGVGQGGPEVNLLMRMRHKTSGHSWIESKGKLHLEQGKGRKVVISSGRPRPVYDLAWAPVKATVDDQRPNFWAKVSSDGLVLSATDGAASVIDGMDHSSLYGRHLTQMVNKQAMPALLEGLRGITVTTVMHQMYNAADEVTWVQSTLFPSAVMPGAHTIPTVFVHVALLTPDEIGAGHPNTAQANDKQKDATFSAAAAAAAGGTATTTSSVFGELATQRSSSHIFELHSLKHVNRRLRDDVRAATKRLGTTAVQPGGRVPAPLKEGFVHALNEQRSYSRGAQQTSSSTPATTSSSGKDTKSGVNSGSNSRGSGSDDTAPTTATSGNNSDSNSSTCNGADKKLS</sequence>
<evidence type="ECO:0000256" key="7">
    <source>
        <dbReference type="ARBA" id="ARBA00022771"/>
    </source>
</evidence>
<dbReference type="InterPro" id="IPR001610">
    <property type="entry name" value="PAC"/>
</dbReference>
<organism evidence="17 18">
    <name type="scientific">Jaminaea rosea</name>
    <dbReference type="NCBI Taxonomy" id="1569628"/>
    <lineage>
        <taxon>Eukaryota</taxon>
        <taxon>Fungi</taxon>
        <taxon>Dikarya</taxon>
        <taxon>Basidiomycota</taxon>
        <taxon>Ustilaginomycotina</taxon>
        <taxon>Exobasidiomycetes</taxon>
        <taxon>Microstromatales</taxon>
        <taxon>Microstromatales incertae sedis</taxon>
        <taxon>Jaminaea</taxon>
    </lineage>
</organism>
<dbReference type="GO" id="GO:0009881">
    <property type="term" value="F:photoreceptor activity"/>
    <property type="evidence" value="ECO:0007669"/>
    <property type="project" value="UniProtKB-KW"/>
</dbReference>
<dbReference type="InterPro" id="IPR000014">
    <property type="entry name" value="PAS"/>
</dbReference>
<keyword evidence="9" id="KW-0157">Chromophore</keyword>
<dbReference type="OrthoDB" id="447251at2759"/>
<dbReference type="EMBL" id="KZ819662">
    <property type="protein sequence ID" value="PWN30048.1"/>
    <property type="molecule type" value="Genomic_DNA"/>
</dbReference>
<gene>
    <name evidence="17" type="ORF">BDZ90DRAFT_3457</name>
</gene>
<dbReference type="AlphaFoldDB" id="A0A316UZ24"/>
<feature type="compositionally biased region" description="Low complexity" evidence="15">
    <location>
        <begin position="152"/>
        <end position="172"/>
    </location>
</feature>
<dbReference type="STRING" id="1569628.A0A316UZ24"/>
<feature type="region of interest" description="Disordered" evidence="15">
    <location>
        <begin position="152"/>
        <end position="249"/>
    </location>
</feature>
<keyword evidence="5" id="KW-0479">Metal-binding</keyword>
<evidence type="ECO:0000259" key="16">
    <source>
        <dbReference type="PROSITE" id="PS50112"/>
    </source>
</evidence>
<feature type="domain" description="PAS" evidence="16">
    <location>
        <begin position="309"/>
        <end position="331"/>
    </location>
</feature>